<evidence type="ECO:0000256" key="19">
    <source>
        <dbReference type="SAM" id="Phobius"/>
    </source>
</evidence>
<evidence type="ECO:0000256" key="17">
    <source>
        <dbReference type="ARBA" id="ARBA00023264"/>
    </source>
</evidence>
<dbReference type="InterPro" id="IPR000374">
    <property type="entry name" value="PC_trans"/>
</dbReference>
<comment type="subcellular location">
    <subcellularLocation>
        <location evidence="2">Cell membrane</location>
        <topology evidence="2">Multi-pass membrane protein</topology>
    </subcellularLocation>
</comment>
<keyword evidence="16" id="KW-0594">Phospholipid biosynthesis</keyword>
<keyword evidence="17" id="KW-1208">Phospholipid metabolism</keyword>
<evidence type="ECO:0000256" key="13">
    <source>
        <dbReference type="ARBA" id="ARBA00022989"/>
    </source>
</evidence>
<reference evidence="20" key="1">
    <citation type="journal article" date="2014" name="Int. J. Syst. Evol. Microbiol.">
        <title>Complete genome sequence of Corynebacterium casei LMG S-19264T (=DSM 44701T), isolated from a smear-ripened cheese.</title>
        <authorList>
            <consortium name="US DOE Joint Genome Institute (JGI-PGF)"/>
            <person name="Walter F."/>
            <person name="Albersmeier A."/>
            <person name="Kalinowski J."/>
            <person name="Ruckert C."/>
        </authorList>
    </citation>
    <scope>NUCLEOTIDE SEQUENCE</scope>
    <source>
        <strain evidence="20">CGMCC 1.12919</strain>
    </source>
</reference>
<dbReference type="PROSITE" id="PS01315">
    <property type="entry name" value="CDS"/>
    <property type="match status" value="1"/>
</dbReference>
<sequence>MSELALRTVSAVLLAALALATAALGQWPLSLLWAAAGAAVAAEWTTVTAIAPRRGLRTILPAFAAATGLALLISTLASAAVLSAGTIVVCALGLGLRDRLWAVAGLWCGAVLAIVPVLVRADPALGLPGLLWMFAVVWTTDVAAFFTGRRLGGPKLWPRVSPKKTWSGFVGGTFAGTLAGTATLVWFGGWAPSALLVLASAAASVVGQGGDLAESALKRHFGVKDSSRVIPGHGGFMDRLDGFWAVSVLVGAGVALRGVLR</sequence>
<protein>
    <recommendedName>
        <fullName evidence="7 18">Phosphatidate cytidylyltransferase</fullName>
        <ecNumber evidence="6 18">2.7.7.41</ecNumber>
    </recommendedName>
</protein>
<comment type="catalytic activity">
    <reaction evidence="1 18">
        <text>a 1,2-diacyl-sn-glycero-3-phosphate + CTP + H(+) = a CDP-1,2-diacyl-sn-glycerol + diphosphate</text>
        <dbReference type="Rhea" id="RHEA:16229"/>
        <dbReference type="ChEBI" id="CHEBI:15378"/>
        <dbReference type="ChEBI" id="CHEBI:33019"/>
        <dbReference type="ChEBI" id="CHEBI:37563"/>
        <dbReference type="ChEBI" id="CHEBI:58332"/>
        <dbReference type="ChEBI" id="CHEBI:58608"/>
        <dbReference type="EC" id="2.7.7.41"/>
    </reaction>
</comment>
<evidence type="ECO:0000256" key="2">
    <source>
        <dbReference type="ARBA" id="ARBA00004651"/>
    </source>
</evidence>
<evidence type="ECO:0000256" key="9">
    <source>
        <dbReference type="ARBA" id="ARBA00022516"/>
    </source>
</evidence>
<accession>A0A916UFU7</accession>
<feature type="transmembrane region" description="Helical" evidence="19">
    <location>
        <begin position="242"/>
        <end position="260"/>
    </location>
</feature>
<feature type="transmembrane region" description="Helical" evidence="19">
    <location>
        <begin position="125"/>
        <end position="146"/>
    </location>
</feature>
<keyword evidence="21" id="KW-1185">Reference proteome</keyword>
<evidence type="ECO:0000313" key="20">
    <source>
        <dbReference type="EMBL" id="GGC69433.1"/>
    </source>
</evidence>
<dbReference type="AlphaFoldDB" id="A0A916UFU7"/>
<evidence type="ECO:0000256" key="7">
    <source>
        <dbReference type="ARBA" id="ARBA00019373"/>
    </source>
</evidence>
<comment type="pathway">
    <text evidence="3 18">Phospholipid metabolism; CDP-diacylglycerol biosynthesis; CDP-diacylglycerol from sn-glycerol 3-phosphate: step 3/3.</text>
</comment>
<evidence type="ECO:0000256" key="15">
    <source>
        <dbReference type="ARBA" id="ARBA00023136"/>
    </source>
</evidence>
<keyword evidence="13 19" id="KW-1133">Transmembrane helix</keyword>
<keyword evidence="15 19" id="KW-0472">Membrane</keyword>
<evidence type="ECO:0000256" key="6">
    <source>
        <dbReference type="ARBA" id="ARBA00012487"/>
    </source>
</evidence>
<evidence type="ECO:0000256" key="18">
    <source>
        <dbReference type="RuleBase" id="RU003938"/>
    </source>
</evidence>
<keyword evidence="12 18" id="KW-0548">Nucleotidyltransferase</keyword>
<name>A0A916UFU7_9HYPH</name>
<evidence type="ECO:0000256" key="1">
    <source>
        <dbReference type="ARBA" id="ARBA00001698"/>
    </source>
</evidence>
<reference evidence="20" key="2">
    <citation type="submission" date="2020-09" db="EMBL/GenBank/DDBJ databases">
        <authorList>
            <person name="Sun Q."/>
            <person name="Zhou Y."/>
        </authorList>
    </citation>
    <scope>NUCLEOTIDE SEQUENCE</scope>
    <source>
        <strain evidence="20">CGMCC 1.12919</strain>
    </source>
</reference>
<evidence type="ECO:0000256" key="3">
    <source>
        <dbReference type="ARBA" id="ARBA00005119"/>
    </source>
</evidence>
<dbReference type="GO" id="GO:0004605">
    <property type="term" value="F:phosphatidate cytidylyltransferase activity"/>
    <property type="evidence" value="ECO:0007669"/>
    <property type="project" value="UniProtKB-EC"/>
</dbReference>
<dbReference type="Proteomes" id="UP000637002">
    <property type="component" value="Unassembled WGS sequence"/>
</dbReference>
<dbReference type="EC" id="2.7.7.41" evidence="6 18"/>
<feature type="transmembrane region" description="Helical" evidence="19">
    <location>
        <begin position="100"/>
        <end position="119"/>
    </location>
</feature>
<evidence type="ECO:0000256" key="4">
    <source>
        <dbReference type="ARBA" id="ARBA00005189"/>
    </source>
</evidence>
<dbReference type="RefSeq" id="WP_188609987.1">
    <property type="nucleotide sequence ID" value="NZ_BMGG01000005.1"/>
</dbReference>
<evidence type="ECO:0000256" key="12">
    <source>
        <dbReference type="ARBA" id="ARBA00022695"/>
    </source>
</evidence>
<proteinExistence type="inferred from homology"/>
<dbReference type="PANTHER" id="PTHR46382:SF1">
    <property type="entry name" value="PHOSPHATIDATE CYTIDYLYLTRANSFERASE"/>
    <property type="match status" value="1"/>
</dbReference>
<evidence type="ECO:0000256" key="11">
    <source>
        <dbReference type="ARBA" id="ARBA00022692"/>
    </source>
</evidence>
<dbReference type="GO" id="GO:0016024">
    <property type="term" value="P:CDP-diacylglycerol biosynthetic process"/>
    <property type="evidence" value="ECO:0007669"/>
    <property type="project" value="TreeGrafter"/>
</dbReference>
<gene>
    <name evidence="20" type="primary">cdsA</name>
    <name evidence="20" type="ORF">GCM10010994_30020</name>
</gene>
<evidence type="ECO:0000256" key="8">
    <source>
        <dbReference type="ARBA" id="ARBA00022475"/>
    </source>
</evidence>
<evidence type="ECO:0000256" key="5">
    <source>
        <dbReference type="ARBA" id="ARBA00010185"/>
    </source>
</evidence>
<feature type="transmembrane region" description="Helical" evidence="19">
    <location>
        <begin position="166"/>
        <end position="187"/>
    </location>
</feature>
<keyword evidence="8" id="KW-1003">Cell membrane</keyword>
<feature type="transmembrane region" description="Helical" evidence="19">
    <location>
        <begin position="62"/>
        <end position="93"/>
    </location>
</feature>
<comment type="pathway">
    <text evidence="4">Lipid metabolism.</text>
</comment>
<dbReference type="PANTHER" id="PTHR46382">
    <property type="entry name" value="PHOSPHATIDATE CYTIDYLYLTRANSFERASE"/>
    <property type="match status" value="1"/>
</dbReference>
<keyword evidence="10 18" id="KW-0808">Transferase</keyword>
<comment type="caution">
    <text evidence="20">The sequence shown here is derived from an EMBL/GenBank/DDBJ whole genome shotgun (WGS) entry which is preliminary data.</text>
</comment>
<evidence type="ECO:0000256" key="14">
    <source>
        <dbReference type="ARBA" id="ARBA00023098"/>
    </source>
</evidence>
<dbReference type="GO" id="GO:0005886">
    <property type="term" value="C:plasma membrane"/>
    <property type="evidence" value="ECO:0007669"/>
    <property type="project" value="UniProtKB-SubCell"/>
</dbReference>
<keyword evidence="9" id="KW-0444">Lipid biosynthesis</keyword>
<keyword evidence="14" id="KW-0443">Lipid metabolism</keyword>
<comment type="similarity">
    <text evidence="5 18">Belongs to the CDS family.</text>
</comment>
<dbReference type="EMBL" id="BMGG01000005">
    <property type="protein sequence ID" value="GGC69433.1"/>
    <property type="molecule type" value="Genomic_DNA"/>
</dbReference>
<dbReference type="Pfam" id="PF01148">
    <property type="entry name" value="CTP_transf_1"/>
    <property type="match status" value="1"/>
</dbReference>
<keyword evidence="11 18" id="KW-0812">Transmembrane</keyword>
<evidence type="ECO:0000313" key="21">
    <source>
        <dbReference type="Proteomes" id="UP000637002"/>
    </source>
</evidence>
<evidence type="ECO:0000256" key="16">
    <source>
        <dbReference type="ARBA" id="ARBA00023209"/>
    </source>
</evidence>
<evidence type="ECO:0000256" key="10">
    <source>
        <dbReference type="ARBA" id="ARBA00022679"/>
    </source>
</evidence>
<organism evidence="20 21">
    <name type="scientific">Chelatococcus reniformis</name>
    <dbReference type="NCBI Taxonomy" id="1494448"/>
    <lineage>
        <taxon>Bacteria</taxon>
        <taxon>Pseudomonadati</taxon>
        <taxon>Pseudomonadota</taxon>
        <taxon>Alphaproteobacteria</taxon>
        <taxon>Hyphomicrobiales</taxon>
        <taxon>Chelatococcaceae</taxon>
        <taxon>Chelatococcus</taxon>
    </lineage>
</organism>